<reference evidence="4" key="1">
    <citation type="submission" date="2018-06" db="EMBL/GenBank/DDBJ databases">
        <title>Genome assembly of Danube salmon.</title>
        <authorList>
            <person name="Macqueen D.J."/>
            <person name="Gundappa M.K."/>
        </authorList>
    </citation>
    <scope>NUCLEOTIDE SEQUENCE [LARGE SCALE GENOMIC DNA]</scope>
</reference>
<keyword evidence="4" id="KW-1185">Reference proteome</keyword>
<name>A0A4W5LFS7_9TELE</name>
<feature type="compositionally biased region" description="Basic and acidic residues" evidence="1">
    <location>
        <begin position="32"/>
        <end position="56"/>
    </location>
</feature>
<dbReference type="Ensembl" id="ENSHHUT00000025590.1">
    <property type="protein sequence ID" value="ENSHHUP00000024657.1"/>
    <property type="gene ID" value="ENSHHUG00000015487.1"/>
</dbReference>
<dbReference type="Pfam" id="PF08074">
    <property type="entry name" value="CHDCT2"/>
    <property type="match status" value="1"/>
</dbReference>
<feature type="region of interest" description="Disordered" evidence="1">
    <location>
        <begin position="1"/>
        <end position="109"/>
    </location>
</feature>
<dbReference type="InterPro" id="IPR012957">
    <property type="entry name" value="CHD_C2"/>
</dbReference>
<reference evidence="3" key="3">
    <citation type="submission" date="2025-09" db="UniProtKB">
        <authorList>
            <consortium name="Ensembl"/>
        </authorList>
    </citation>
    <scope>IDENTIFICATION</scope>
</reference>
<evidence type="ECO:0000313" key="4">
    <source>
        <dbReference type="Proteomes" id="UP000314982"/>
    </source>
</evidence>
<evidence type="ECO:0000313" key="3">
    <source>
        <dbReference type="Ensembl" id="ENSHHUP00000024657.1"/>
    </source>
</evidence>
<feature type="domain" description="CHD C-terminal 2" evidence="2">
    <location>
        <begin position="166"/>
        <end position="190"/>
    </location>
</feature>
<feature type="compositionally biased region" description="Basic and acidic residues" evidence="1">
    <location>
        <begin position="64"/>
        <end position="109"/>
    </location>
</feature>
<feature type="compositionally biased region" description="Basic and acidic residues" evidence="1">
    <location>
        <begin position="1"/>
        <end position="11"/>
    </location>
</feature>
<organism evidence="3 4">
    <name type="scientific">Hucho hucho</name>
    <name type="common">huchen</name>
    <dbReference type="NCBI Taxonomy" id="62062"/>
    <lineage>
        <taxon>Eukaryota</taxon>
        <taxon>Metazoa</taxon>
        <taxon>Chordata</taxon>
        <taxon>Craniata</taxon>
        <taxon>Vertebrata</taxon>
        <taxon>Euteleostomi</taxon>
        <taxon>Actinopterygii</taxon>
        <taxon>Neopterygii</taxon>
        <taxon>Teleostei</taxon>
        <taxon>Protacanthopterygii</taxon>
        <taxon>Salmoniformes</taxon>
        <taxon>Salmonidae</taxon>
        <taxon>Salmoninae</taxon>
        <taxon>Hucho</taxon>
    </lineage>
</organism>
<dbReference type="GeneTree" id="ENSGT00940000155088"/>
<dbReference type="STRING" id="62062.ENSHHUP00000024657"/>
<evidence type="ECO:0000256" key="1">
    <source>
        <dbReference type="SAM" id="MobiDB-lite"/>
    </source>
</evidence>
<reference evidence="3" key="2">
    <citation type="submission" date="2025-08" db="UniProtKB">
        <authorList>
            <consortium name="Ensembl"/>
        </authorList>
    </citation>
    <scope>IDENTIFICATION</scope>
</reference>
<evidence type="ECO:0000259" key="2">
    <source>
        <dbReference type="Pfam" id="PF08074"/>
    </source>
</evidence>
<dbReference type="AlphaFoldDB" id="A0A4W5LFS7"/>
<proteinExistence type="predicted"/>
<dbReference type="Proteomes" id="UP000314982">
    <property type="component" value="Unassembled WGS sequence"/>
</dbReference>
<feature type="compositionally biased region" description="Acidic residues" evidence="1">
    <location>
        <begin position="21"/>
        <end position="31"/>
    </location>
</feature>
<protein>
    <recommendedName>
        <fullName evidence="2">CHD C-terminal 2 domain-containing protein</fullName>
    </recommendedName>
</protein>
<sequence length="241" mass="27503">MEKLSERKEAEGESSTTKNDEENDKDTEEKETEEKETQKETADEVKDSPTEVKGEGSEATAVSEEAKPKVEENKEEKMDTSPLAQDKKEQKEEKDCVKTEEFDKLQNGENTKEGVAAAAMAVNVSEEKKKATKQRFMFNIADGGFTELHSLWQNEERAATVTKKTFEIWHRRHDYWLLAGIIQYPFTLYQCHSVPMSLCTNVTLYQRHSVPTSLCTNVTLYQCLSVPMSLCTNITLYQPHC</sequence>
<accession>A0A4W5LFS7</accession>